<sequence length="48" mass="5434">MGSDFLTRPRGLWESDYRFAVAGRLNQVVTHSVLQRRHRPLQAAGVLA</sequence>
<reference evidence="1 2" key="1">
    <citation type="submission" date="2018-08" db="EMBL/GenBank/DDBJ databases">
        <title>Genomic investigation of the strawberry pathogen Phytophthora fragariae indicates pathogenicity is determined by transcriptional variation in three key races.</title>
        <authorList>
            <person name="Adams T.M."/>
            <person name="Armitage A.D."/>
            <person name="Sobczyk M.K."/>
            <person name="Bates H.J."/>
            <person name="Dunwell J.M."/>
            <person name="Nellist C.F."/>
            <person name="Harrison R.J."/>
        </authorList>
    </citation>
    <scope>NUCLEOTIDE SEQUENCE [LARGE SCALE GENOMIC DNA]</scope>
    <source>
        <strain evidence="1 2">NOV-5</strain>
    </source>
</reference>
<accession>A0A6A3SFT3</accession>
<dbReference type="EMBL" id="QXGA01001562">
    <property type="protein sequence ID" value="KAE9115764.1"/>
    <property type="molecule type" value="Genomic_DNA"/>
</dbReference>
<proteinExistence type="predicted"/>
<name>A0A6A3SFT3_9STRA</name>
<organism evidence="1 2">
    <name type="scientific">Phytophthora fragariae</name>
    <dbReference type="NCBI Taxonomy" id="53985"/>
    <lineage>
        <taxon>Eukaryota</taxon>
        <taxon>Sar</taxon>
        <taxon>Stramenopiles</taxon>
        <taxon>Oomycota</taxon>
        <taxon>Peronosporomycetes</taxon>
        <taxon>Peronosporales</taxon>
        <taxon>Peronosporaceae</taxon>
        <taxon>Phytophthora</taxon>
    </lineage>
</organism>
<dbReference type="Proteomes" id="UP000440732">
    <property type="component" value="Unassembled WGS sequence"/>
</dbReference>
<comment type="caution">
    <text evidence="1">The sequence shown here is derived from an EMBL/GenBank/DDBJ whole genome shotgun (WGS) entry which is preliminary data.</text>
</comment>
<evidence type="ECO:0000313" key="2">
    <source>
        <dbReference type="Proteomes" id="UP000440732"/>
    </source>
</evidence>
<gene>
    <name evidence="1" type="ORF">PF006_g19201</name>
</gene>
<protein>
    <submittedName>
        <fullName evidence="1">Uncharacterized protein</fullName>
    </submittedName>
</protein>
<evidence type="ECO:0000313" key="1">
    <source>
        <dbReference type="EMBL" id="KAE9115764.1"/>
    </source>
</evidence>
<dbReference type="AlphaFoldDB" id="A0A6A3SFT3"/>